<sequence>TDYSFYRGLERFSKRRLYANVRADHLVPFWTGAISDVDPFTDLKSLEIYSALHSAWYRRCKLVLLSLPTRTFDPTYTSLVQDFNPTTQLTAQHMTMADLTRKVPIYLLITVAVPILVPLWFIIASSVLTVQGLSSRRRVGEILKSQSQNEPRSSHASVASSRRYSLNAAADEMILVPALDAVNTVSQEGPVHVSQLGRGEEVERQAIKPVVLDLKPAQKVVHTFLNQLEWEKKAVCIEGQLNSHGAIIIRTKRFDNEGGRAAVKHFVDNFEV</sequence>
<feature type="non-terminal residue" evidence="2">
    <location>
        <position position="1"/>
    </location>
</feature>
<name>A0A433PEQ3_9FUNG</name>
<comment type="caution">
    <text evidence="2">The sequence shown here is derived from an EMBL/GenBank/DDBJ whole genome shotgun (WGS) entry which is preliminary data.</text>
</comment>
<dbReference type="AlphaFoldDB" id="A0A433PEQ3"/>
<keyword evidence="1" id="KW-0812">Transmembrane</keyword>
<organism evidence="2 3">
    <name type="scientific">Jimgerdemannia flammicorona</name>
    <dbReference type="NCBI Taxonomy" id="994334"/>
    <lineage>
        <taxon>Eukaryota</taxon>
        <taxon>Fungi</taxon>
        <taxon>Fungi incertae sedis</taxon>
        <taxon>Mucoromycota</taxon>
        <taxon>Mucoromycotina</taxon>
        <taxon>Endogonomycetes</taxon>
        <taxon>Endogonales</taxon>
        <taxon>Endogonaceae</taxon>
        <taxon>Jimgerdemannia</taxon>
    </lineage>
</organism>
<gene>
    <name evidence="2" type="ORF">BC938DRAFT_476727</name>
</gene>
<proteinExistence type="predicted"/>
<accession>A0A433PEQ3</accession>
<feature type="transmembrane region" description="Helical" evidence="1">
    <location>
        <begin position="105"/>
        <end position="128"/>
    </location>
</feature>
<keyword evidence="3" id="KW-1185">Reference proteome</keyword>
<evidence type="ECO:0000313" key="2">
    <source>
        <dbReference type="EMBL" id="RUS16014.1"/>
    </source>
</evidence>
<protein>
    <submittedName>
        <fullName evidence="2">Uncharacterized protein</fullName>
    </submittedName>
</protein>
<keyword evidence="1" id="KW-1133">Transmembrane helix</keyword>
<dbReference type="EMBL" id="RBNJ01024789">
    <property type="protein sequence ID" value="RUS16014.1"/>
    <property type="molecule type" value="Genomic_DNA"/>
</dbReference>
<dbReference type="Proteomes" id="UP000274822">
    <property type="component" value="Unassembled WGS sequence"/>
</dbReference>
<keyword evidence="1" id="KW-0472">Membrane</keyword>
<evidence type="ECO:0000256" key="1">
    <source>
        <dbReference type="SAM" id="Phobius"/>
    </source>
</evidence>
<feature type="non-terminal residue" evidence="2">
    <location>
        <position position="272"/>
    </location>
</feature>
<reference evidence="2 3" key="1">
    <citation type="journal article" date="2018" name="New Phytol.">
        <title>Phylogenomics of Endogonaceae and evolution of mycorrhizas within Mucoromycota.</title>
        <authorList>
            <person name="Chang Y."/>
            <person name="Desiro A."/>
            <person name="Na H."/>
            <person name="Sandor L."/>
            <person name="Lipzen A."/>
            <person name="Clum A."/>
            <person name="Barry K."/>
            <person name="Grigoriev I.V."/>
            <person name="Martin F.M."/>
            <person name="Stajich J.E."/>
            <person name="Smith M.E."/>
            <person name="Bonito G."/>
            <person name="Spatafora J.W."/>
        </authorList>
    </citation>
    <scope>NUCLEOTIDE SEQUENCE [LARGE SCALE GENOMIC DNA]</scope>
    <source>
        <strain evidence="2 3">AD002</strain>
    </source>
</reference>
<evidence type="ECO:0000313" key="3">
    <source>
        <dbReference type="Proteomes" id="UP000274822"/>
    </source>
</evidence>